<dbReference type="InterPro" id="IPR004992">
    <property type="entry name" value="EutN_CcmL"/>
</dbReference>
<dbReference type="PANTHER" id="PTHR36539:SF1">
    <property type="entry name" value="BACTERIAL MICROCOMPARTMENT SHELL VERTEX PROTEIN EUTN"/>
    <property type="match status" value="1"/>
</dbReference>
<dbReference type="GO" id="GO:0031469">
    <property type="term" value="C:bacterial microcompartment"/>
    <property type="evidence" value="ECO:0007669"/>
    <property type="project" value="UniProtKB-SubCell"/>
</dbReference>
<sequence length="104" mass="11183">MRVGKVIGTVTLNRAHPTMIGARFKLVVPLSLEMLLGERPADAEELVLYDELGAHDGCLVAFSEGREAAQPFAEPKPVDAYLAAILDQVEVCPLREVLPVSAGE</sequence>
<name>A0A286RD93_9BACT</name>
<comment type="subcellular location">
    <subcellularLocation>
        <location evidence="1">Bacterial microcompartment</location>
    </subcellularLocation>
</comment>
<gene>
    <name evidence="3" type="ORF">THTE_1324</name>
</gene>
<dbReference type="Gene3D" id="2.40.50.220">
    <property type="entry name" value="EutN/Ccml"/>
    <property type="match status" value="1"/>
</dbReference>
<dbReference type="PANTHER" id="PTHR36539">
    <property type="entry name" value="ETHANOLAMINE UTILIZATION PROTEIN EUTN"/>
    <property type="match status" value="1"/>
</dbReference>
<dbReference type="RefSeq" id="WP_095414394.1">
    <property type="nucleotide sequence ID" value="NZ_CP018477.1"/>
</dbReference>
<dbReference type="AlphaFoldDB" id="A0A286RD93"/>
<dbReference type="Proteomes" id="UP000215086">
    <property type="component" value="Chromosome"/>
</dbReference>
<keyword evidence="2" id="KW-1283">Bacterial microcompartment</keyword>
<dbReference type="InterPro" id="IPR036677">
    <property type="entry name" value="EutN_CcmL_sf"/>
</dbReference>
<evidence type="ECO:0000313" key="4">
    <source>
        <dbReference type="Proteomes" id="UP000215086"/>
    </source>
</evidence>
<dbReference type="KEGG" id="ttf:THTE_1324"/>
<evidence type="ECO:0000313" key="3">
    <source>
        <dbReference type="EMBL" id="ASV73926.1"/>
    </source>
</evidence>
<accession>A0A286RD93</accession>
<dbReference type="Pfam" id="PF03319">
    <property type="entry name" value="EutN_CcmL"/>
    <property type="match status" value="1"/>
</dbReference>
<evidence type="ECO:0000256" key="2">
    <source>
        <dbReference type="ARBA" id="ARBA00024446"/>
    </source>
</evidence>
<keyword evidence="4" id="KW-1185">Reference proteome</keyword>
<protein>
    <submittedName>
        <fullName evidence="3">Ethanolamine utilization protein EutN/carboxysome structural protein CcmL</fullName>
    </submittedName>
</protein>
<reference evidence="3 4" key="1">
    <citation type="journal article" name="Front. Microbiol.">
        <title>Sugar Metabolism of the First Thermophilic Planctomycete Thermogutta terrifontis: Comparative Genomic and Transcriptomic Approaches.</title>
        <authorList>
            <person name="Elcheninov A.G."/>
            <person name="Menzel P."/>
            <person name="Gudbergsdottir S.R."/>
            <person name="Slesarev A.I."/>
            <person name="Kadnikov V.V."/>
            <person name="Krogh A."/>
            <person name="Bonch-Osmolovskaya E.A."/>
            <person name="Peng X."/>
            <person name="Kublanov I.V."/>
        </authorList>
    </citation>
    <scope>NUCLEOTIDE SEQUENCE [LARGE SCALE GENOMIC DNA]</scope>
    <source>
        <strain evidence="3 4">R1</strain>
    </source>
</reference>
<evidence type="ECO:0000256" key="1">
    <source>
        <dbReference type="ARBA" id="ARBA00024322"/>
    </source>
</evidence>
<dbReference type="OrthoDB" id="281843at2"/>
<organism evidence="3 4">
    <name type="scientific">Thermogutta terrifontis</name>
    <dbReference type="NCBI Taxonomy" id="1331910"/>
    <lineage>
        <taxon>Bacteria</taxon>
        <taxon>Pseudomonadati</taxon>
        <taxon>Planctomycetota</taxon>
        <taxon>Planctomycetia</taxon>
        <taxon>Pirellulales</taxon>
        <taxon>Thermoguttaceae</taxon>
        <taxon>Thermogutta</taxon>
    </lineage>
</organism>
<proteinExistence type="predicted"/>
<dbReference type="PROSITE" id="PS51932">
    <property type="entry name" value="BMV"/>
    <property type="match status" value="1"/>
</dbReference>
<dbReference type="SUPFAM" id="SSF159133">
    <property type="entry name" value="EutN/CcmL-like"/>
    <property type="match status" value="1"/>
</dbReference>
<dbReference type="EMBL" id="CP018477">
    <property type="protein sequence ID" value="ASV73926.1"/>
    <property type="molecule type" value="Genomic_DNA"/>
</dbReference>